<feature type="domain" description="DUF11" evidence="3">
    <location>
        <begin position="893"/>
        <end position="1014"/>
    </location>
</feature>
<dbReference type="Pfam" id="PF18651">
    <property type="entry name" value="CshA_NR2"/>
    <property type="match status" value="1"/>
</dbReference>
<proteinExistence type="predicted"/>
<evidence type="ECO:0000256" key="2">
    <source>
        <dbReference type="SAM" id="SignalP"/>
    </source>
</evidence>
<protein>
    <recommendedName>
        <fullName evidence="8">DUF11 domain-containing protein</fullName>
    </recommendedName>
</protein>
<evidence type="ECO:0000313" key="7">
    <source>
        <dbReference type="Proteomes" id="UP000032049"/>
    </source>
</evidence>
<evidence type="ECO:0008006" key="8">
    <source>
        <dbReference type="Google" id="ProtNLM"/>
    </source>
</evidence>
<evidence type="ECO:0000259" key="5">
    <source>
        <dbReference type="Pfam" id="PF20009"/>
    </source>
</evidence>
<feature type="domain" description="DUF11" evidence="3">
    <location>
        <begin position="1021"/>
        <end position="1140"/>
    </location>
</feature>
<gene>
    <name evidence="6" type="ORF">TH53_05105</name>
</gene>
<dbReference type="Pfam" id="PF01345">
    <property type="entry name" value="DUF11"/>
    <property type="match status" value="7"/>
</dbReference>
<dbReference type="PANTHER" id="PTHR34819:SF3">
    <property type="entry name" value="CELL SURFACE PROTEIN"/>
    <property type="match status" value="1"/>
</dbReference>
<dbReference type="Pfam" id="PF20009">
    <property type="entry name" value="GEVED"/>
    <property type="match status" value="2"/>
</dbReference>
<feature type="domain" description="DUF11" evidence="3">
    <location>
        <begin position="1275"/>
        <end position="1394"/>
    </location>
</feature>
<evidence type="ECO:0000313" key="6">
    <source>
        <dbReference type="EMBL" id="KIO78224.1"/>
    </source>
</evidence>
<feature type="domain" description="DUF11" evidence="3">
    <location>
        <begin position="766"/>
        <end position="885"/>
    </location>
</feature>
<feature type="non-terminal residue" evidence="6">
    <location>
        <position position="1558"/>
    </location>
</feature>
<feature type="domain" description="Surface adhesin CshA non-repetitive" evidence="4">
    <location>
        <begin position="58"/>
        <end position="264"/>
    </location>
</feature>
<dbReference type="PANTHER" id="PTHR34819">
    <property type="entry name" value="LARGE CYSTEINE-RICH PERIPLASMIC PROTEIN OMCB"/>
    <property type="match status" value="1"/>
</dbReference>
<reference evidence="6 7" key="1">
    <citation type="submission" date="2015-01" db="EMBL/GenBank/DDBJ databases">
        <title>Draft genome sequence of Pedobacter sp. NL19 isolated from sludge of an effluent treatment pond in an abandoned uranium mine.</title>
        <authorList>
            <person name="Santos T."/>
            <person name="Caetano T."/>
            <person name="Covas C."/>
            <person name="Cruz A."/>
            <person name="Mendo S."/>
        </authorList>
    </citation>
    <scope>NUCLEOTIDE SEQUENCE [LARGE SCALE GENOMIC DNA]</scope>
    <source>
        <strain evidence="6 7">NL19</strain>
    </source>
</reference>
<dbReference type="InterPro" id="IPR051172">
    <property type="entry name" value="Chlamydia_OmcB"/>
</dbReference>
<keyword evidence="2" id="KW-0732">Signal</keyword>
<dbReference type="InterPro" id="IPR013783">
    <property type="entry name" value="Ig-like_fold"/>
</dbReference>
<feature type="domain" description="GEVED" evidence="5">
    <location>
        <begin position="558"/>
        <end position="632"/>
    </location>
</feature>
<dbReference type="InterPro" id="IPR047589">
    <property type="entry name" value="DUF11_rpt"/>
</dbReference>
<accession>A0A0D0G0A5</accession>
<evidence type="ECO:0000259" key="4">
    <source>
        <dbReference type="Pfam" id="PF18651"/>
    </source>
</evidence>
<feature type="chain" id="PRO_5002210745" description="DUF11 domain-containing protein" evidence="2">
    <location>
        <begin position="46"/>
        <end position="1558"/>
    </location>
</feature>
<dbReference type="InterPro" id="IPR045474">
    <property type="entry name" value="GEVED"/>
</dbReference>
<feature type="signal peptide" evidence="2">
    <location>
        <begin position="1"/>
        <end position="45"/>
    </location>
</feature>
<keyword evidence="7" id="KW-1185">Reference proteome</keyword>
<dbReference type="EMBL" id="JXRA01000019">
    <property type="protein sequence ID" value="KIO78224.1"/>
    <property type="molecule type" value="Genomic_DNA"/>
</dbReference>
<feature type="domain" description="DUF11" evidence="3">
    <location>
        <begin position="1148"/>
        <end position="1265"/>
    </location>
</feature>
<dbReference type="InterPro" id="IPR040683">
    <property type="entry name" value="CshA_NR2"/>
</dbReference>
<dbReference type="Gene3D" id="2.60.40.10">
    <property type="entry name" value="Immunoglobulins"/>
    <property type="match status" value="6"/>
</dbReference>
<feature type="region of interest" description="Disordered" evidence="1">
    <location>
        <begin position="499"/>
        <end position="520"/>
    </location>
</feature>
<dbReference type="RefSeq" id="WP_041879056.1">
    <property type="nucleotide sequence ID" value="NZ_JXRA01000019.1"/>
</dbReference>
<feature type="domain" description="DUF11" evidence="3">
    <location>
        <begin position="639"/>
        <end position="757"/>
    </location>
</feature>
<dbReference type="NCBIfam" id="TIGR01451">
    <property type="entry name" value="B_ant_repeat"/>
    <property type="match status" value="7"/>
</dbReference>
<comment type="caution">
    <text evidence="6">The sequence shown here is derived from an EMBL/GenBank/DDBJ whole genome shotgun (WGS) entry which is preliminary data.</text>
</comment>
<organism evidence="6 7">
    <name type="scientific">Pedobacter lusitanus</name>
    <dbReference type="NCBI Taxonomy" id="1503925"/>
    <lineage>
        <taxon>Bacteria</taxon>
        <taxon>Pseudomonadati</taxon>
        <taxon>Bacteroidota</taxon>
        <taxon>Sphingobacteriia</taxon>
        <taxon>Sphingobacteriales</taxon>
        <taxon>Sphingobacteriaceae</taxon>
        <taxon>Pedobacter</taxon>
    </lineage>
</organism>
<feature type="domain" description="GEVED" evidence="5">
    <location>
        <begin position="389"/>
        <end position="464"/>
    </location>
</feature>
<sequence>MTPLYLKGFSFFKNLHALIKKIRFNYYFASCLILLLALFAQPATGQVQATGGSGLYKNNIYWLNFKNLSMKAGDKQTFTFTVSGITITSVIDNLVFSGSNANSASRLIPYVSGSWGEDRLNRLYNIGGIGGSNTLVNALRTNQDGVSANFTIQTYATVNGQPADVGLVFGNAEADSPNEYTQGITNGDSWKLLETFVDNTTDQGTPGGGRRMTFSNSDKTVKLQCNQNAALLYTQKTLTSSTSSLSINAHIKSGGLTAMALGVMAYSEIGDAPASYGSPSHTLTPLLTGGNNPNPDSSPNTVYIVNPIGGAGNLITSGTVTKPQTPKLGAISGDFDPATFVLGTNADADNKNGENDEDGITSFAPLPVNATTYSVTATVGNTSGGNANLVGWIDFNNNGTFEASEGASVTVPNNATTATLTWTGLNGLVAGQTYARFRISTTPALTTATPTSVISNGEVEDYTLPIIPLDFGDAPTSYGTLLAANGPRHVLDNRIRIGSTIDGEPDGQPVSAGSDANGTNGDGLDEDGFTTLPVITTSSTTYSLNVPVTNTTGTAAKLVGWIDFNKNGTFEPAEGVVVNVPANAATATLSWSGISNLTAGITYARLRLSTDNLTTSSTGGAATNGEVEDYSVIIQPSYDLEVTKAALPLTATAGEALTYTITLKNNGPSPVLTADIINVTDNLPAGFTAASYTPSTGTYTSANGNWTGLALTKGQSATLTIAGTVSPSASGTLTNTVTVTNPPGVLDPVSTNNTATIVTNINRDIDLEVAKTSSPKPVVAGQTLTYTITLTNKGPGSLLAADIVKVTDNLPAGFTAASYTPAKGTFNKTTGDWSGLTLATGESTTLTIAGTVTATVTGSLSNTVSITPPAGTNDKVTANNTATETTPVVRQIDFVLTKTASPAPVAAGQNLTYTLTLKNNGPSSLLAADIVKLVDNLPAGYTATSFTPATGTYDSNTGNWTGLTLTSGQSTTLVIAGKLSPDALAGSLVNTATVTSPADITDPDLTNNTATNTITTTRVIDLGVGKTALPATAITGQSLTYTITLTNNGPGSLLITDVTKVIDNLPAGFTAASFTPSAGTYTSADGNWTGLTLATGQSATLAITGTVNATATGSLNNIVTVTAPTGVTDPQTSNNTASITTPISRVIDLGVTKTSAPKPPVAGQALTYTITLSNNGSGALLTSDIVTITDNLPAGFTAATFTPNAGTYDSSTGNWTGLTLTNGQSAVLTITGTVSPTAIGALDNTVTVAAPTGVTDPVSANNTATDKGTISRVIDFGIVKTASPSTAIAGEALTYTITLTNNGPGTLATADALTIADNLPAGFTASNFTPSTGTYTSSTGNWTGLTLANGQSATLTITGKVAPGTNTALVNTATVTPPADITDPTTTNNTSSVTTPVKNKPVLVITKMGAAGLTAGNTATYTLTITNTGSSNAVNTDISDIVPATLSNVSWTSTVAGAATITTGGTGTGNTVNLKVNIPAGSGNTVTVTITGTVDPGATGTISNTATVTPAEPDGTGSNSTVNANVTSTSGVVITKTGPSTATAGNQVTYQLEISNNG</sequence>
<feature type="domain" description="DUF11" evidence="3">
    <location>
        <begin position="1405"/>
        <end position="1525"/>
    </location>
</feature>
<dbReference type="STRING" id="1503925.TH53_05105"/>
<dbReference type="OrthoDB" id="5726170at2"/>
<dbReference type="Proteomes" id="UP000032049">
    <property type="component" value="Unassembled WGS sequence"/>
</dbReference>
<dbReference type="InterPro" id="IPR001434">
    <property type="entry name" value="OmcB-like_DUF11"/>
</dbReference>
<name>A0A0D0G0A5_9SPHI</name>
<evidence type="ECO:0000256" key="1">
    <source>
        <dbReference type="SAM" id="MobiDB-lite"/>
    </source>
</evidence>
<evidence type="ECO:0000259" key="3">
    <source>
        <dbReference type="Pfam" id="PF01345"/>
    </source>
</evidence>